<gene>
    <name evidence="1" type="ORF">SAMN05216175_102251</name>
</gene>
<organism evidence="1 2">
    <name type="scientific">Neptunomonas qingdaonensis</name>
    <dbReference type="NCBI Taxonomy" id="1045558"/>
    <lineage>
        <taxon>Bacteria</taxon>
        <taxon>Pseudomonadati</taxon>
        <taxon>Pseudomonadota</taxon>
        <taxon>Gammaproteobacteria</taxon>
        <taxon>Oceanospirillales</taxon>
        <taxon>Oceanospirillaceae</taxon>
        <taxon>Neptunomonas</taxon>
    </lineage>
</organism>
<evidence type="ECO:0000313" key="2">
    <source>
        <dbReference type="Proteomes" id="UP000198623"/>
    </source>
</evidence>
<name>A0A1I2N2C9_9GAMM</name>
<reference evidence="2" key="1">
    <citation type="submission" date="2016-10" db="EMBL/GenBank/DDBJ databases">
        <authorList>
            <person name="Varghese N."/>
            <person name="Submissions S."/>
        </authorList>
    </citation>
    <scope>NUCLEOTIDE SEQUENCE [LARGE SCALE GENOMIC DNA]</scope>
    <source>
        <strain evidence="2">CGMCC 1.10971</strain>
    </source>
</reference>
<accession>A0A1I2N2C9</accession>
<evidence type="ECO:0000313" key="1">
    <source>
        <dbReference type="EMBL" id="SFF97912.1"/>
    </source>
</evidence>
<keyword evidence="2" id="KW-1185">Reference proteome</keyword>
<dbReference type="AlphaFoldDB" id="A0A1I2N2C9"/>
<dbReference type="Proteomes" id="UP000198623">
    <property type="component" value="Unassembled WGS sequence"/>
</dbReference>
<dbReference type="STRING" id="1045558.SAMN05216175_102251"/>
<sequence length="68" mass="7824">METQAQRKNFVELCSPLWNRSGRLVLLYGVADLITTTYLFHIGDLLGVFRTFSSPVLESLIYNHTYTL</sequence>
<dbReference type="EMBL" id="FOOU01000002">
    <property type="protein sequence ID" value="SFF97912.1"/>
    <property type="molecule type" value="Genomic_DNA"/>
</dbReference>
<proteinExistence type="predicted"/>
<protein>
    <submittedName>
        <fullName evidence="1">Uncharacterized protein</fullName>
    </submittedName>
</protein>